<organism evidence="2 3">
    <name type="scientific">Odynerus spinipes</name>
    <dbReference type="NCBI Taxonomy" id="1348599"/>
    <lineage>
        <taxon>Eukaryota</taxon>
        <taxon>Metazoa</taxon>
        <taxon>Ecdysozoa</taxon>
        <taxon>Arthropoda</taxon>
        <taxon>Hexapoda</taxon>
        <taxon>Insecta</taxon>
        <taxon>Pterygota</taxon>
        <taxon>Neoptera</taxon>
        <taxon>Endopterygota</taxon>
        <taxon>Hymenoptera</taxon>
        <taxon>Apocrita</taxon>
        <taxon>Aculeata</taxon>
        <taxon>Vespoidea</taxon>
        <taxon>Vespidae</taxon>
        <taxon>Eumeninae</taxon>
        <taxon>Odynerus</taxon>
    </lineage>
</organism>
<dbReference type="AlphaFoldDB" id="A0AAD9RHQ6"/>
<feature type="region of interest" description="Disordered" evidence="1">
    <location>
        <begin position="43"/>
        <end position="76"/>
    </location>
</feature>
<protein>
    <submittedName>
        <fullName evidence="2">Uncharacterized protein</fullName>
    </submittedName>
</protein>
<dbReference type="Proteomes" id="UP001258017">
    <property type="component" value="Unassembled WGS sequence"/>
</dbReference>
<gene>
    <name evidence="2" type="ORF">KPH14_007551</name>
</gene>
<sequence length="96" mass="11157">MKQSVDMIPSRVPRKYVYVGEYKKRLYECKTLVLWQGFSKVSRNNDNAEQMGGTSKRGQKENTTKGDEDEDEDDCGTMVELRRLETIAENIFGREK</sequence>
<keyword evidence="3" id="KW-1185">Reference proteome</keyword>
<reference evidence="2" key="2">
    <citation type="journal article" date="2023" name="Commun. Biol.">
        <title>Intrasexual cuticular hydrocarbon dimorphism in a wasp sheds light on hydrocarbon biosynthesis genes in Hymenoptera.</title>
        <authorList>
            <person name="Moris V.C."/>
            <person name="Podsiadlowski L."/>
            <person name="Martin S."/>
            <person name="Oeyen J.P."/>
            <person name="Donath A."/>
            <person name="Petersen M."/>
            <person name="Wilbrandt J."/>
            <person name="Misof B."/>
            <person name="Liedtke D."/>
            <person name="Thamm M."/>
            <person name="Scheiner R."/>
            <person name="Schmitt T."/>
            <person name="Niehuis O."/>
        </authorList>
    </citation>
    <scope>NUCLEOTIDE SEQUENCE</scope>
    <source>
        <strain evidence="2">GBR_01_08_01A</strain>
    </source>
</reference>
<evidence type="ECO:0000313" key="2">
    <source>
        <dbReference type="EMBL" id="KAK2579868.1"/>
    </source>
</evidence>
<name>A0AAD9RHQ6_9HYME</name>
<evidence type="ECO:0000313" key="3">
    <source>
        <dbReference type="Proteomes" id="UP001258017"/>
    </source>
</evidence>
<proteinExistence type="predicted"/>
<dbReference type="EMBL" id="JAIFRP010000073">
    <property type="protein sequence ID" value="KAK2579868.1"/>
    <property type="molecule type" value="Genomic_DNA"/>
</dbReference>
<comment type="caution">
    <text evidence="2">The sequence shown here is derived from an EMBL/GenBank/DDBJ whole genome shotgun (WGS) entry which is preliminary data.</text>
</comment>
<evidence type="ECO:0000256" key="1">
    <source>
        <dbReference type="SAM" id="MobiDB-lite"/>
    </source>
</evidence>
<reference evidence="2" key="1">
    <citation type="submission" date="2021-08" db="EMBL/GenBank/DDBJ databases">
        <authorList>
            <person name="Misof B."/>
            <person name="Oliver O."/>
            <person name="Podsiadlowski L."/>
            <person name="Donath A."/>
            <person name="Peters R."/>
            <person name="Mayer C."/>
            <person name="Rust J."/>
            <person name="Gunkel S."/>
            <person name="Lesny P."/>
            <person name="Martin S."/>
            <person name="Oeyen J.P."/>
            <person name="Petersen M."/>
            <person name="Panagiotis P."/>
            <person name="Wilbrandt J."/>
            <person name="Tanja T."/>
        </authorList>
    </citation>
    <scope>NUCLEOTIDE SEQUENCE</scope>
    <source>
        <strain evidence="2">GBR_01_08_01A</strain>
        <tissue evidence="2">Thorax + abdomen</tissue>
    </source>
</reference>
<accession>A0AAD9RHQ6</accession>